<dbReference type="EMBL" id="KN837336">
    <property type="protein sequence ID" value="KIJ27435.1"/>
    <property type="molecule type" value="Genomic_DNA"/>
</dbReference>
<dbReference type="SUPFAM" id="SSF52047">
    <property type="entry name" value="RNI-like"/>
    <property type="match status" value="1"/>
</dbReference>
<accession>A0A0C9UQ16</accession>
<dbReference type="Proteomes" id="UP000054279">
    <property type="component" value="Unassembled WGS sequence"/>
</dbReference>
<dbReference type="InterPro" id="IPR032675">
    <property type="entry name" value="LRR_dom_sf"/>
</dbReference>
<sequence length="196" mass="22097">MVHDQRIIAALDILRKLRTPSLESLSIEFDDPTRDGANVLPILSSWLCPGPISNLQKLSFDLGNNLHLSAVQFRTLLQGLPKLRDLTVACAILDEDAVQVLNPNINPDICPHLTKLRYSYCSSIPVVATDKMIRSRVELGTELVIRYFSLQEFLVDYGHWVDEDDQEFIGEGANHSPILEALKKDFPSVISFRALW</sequence>
<reference evidence="1 2" key="1">
    <citation type="submission" date="2014-06" db="EMBL/GenBank/DDBJ databases">
        <title>Evolutionary Origins and Diversification of the Mycorrhizal Mutualists.</title>
        <authorList>
            <consortium name="DOE Joint Genome Institute"/>
            <consortium name="Mycorrhizal Genomics Consortium"/>
            <person name="Kohler A."/>
            <person name="Kuo A."/>
            <person name="Nagy L.G."/>
            <person name="Floudas D."/>
            <person name="Copeland A."/>
            <person name="Barry K.W."/>
            <person name="Cichocki N."/>
            <person name="Veneault-Fourrey C."/>
            <person name="LaButti K."/>
            <person name="Lindquist E.A."/>
            <person name="Lipzen A."/>
            <person name="Lundell T."/>
            <person name="Morin E."/>
            <person name="Murat C."/>
            <person name="Riley R."/>
            <person name="Ohm R."/>
            <person name="Sun H."/>
            <person name="Tunlid A."/>
            <person name="Henrissat B."/>
            <person name="Grigoriev I.V."/>
            <person name="Hibbett D.S."/>
            <person name="Martin F."/>
        </authorList>
    </citation>
    <scope>NUCLEOTIDE SEQUENCE [LARGE SCALE GENOMIC DNA]</scope>
    <source>
        <strain evidence="1 2">SS14</strain>
    </source>
</reference>
<keyword evidence="2" id="KW-1185">Reference proteome</keyword>
<dbReference type="AlphaFoldDB" id="A0A0C9UQ16"/>
<proteinExistence type="predicted"/>
<protein>
    <submittedName>
        <fullName evidence="1">Uncharacterized protein</fullName>
    </submittedName>
</protein>
<gene>
    <name evidence="1" type="ORF">M422DRAFT_37778</name>
</gene>
<organism evidence="1 2">
    <name type="scientific">Sphaerobolus stellatus (strain SS14)</name>
    <dbReference type="NCBI Taxonomy" id="990650"/>
    <lineage>
        <taxon>Eukaryota</taxon>
        <taxon>Fungi</taxon>
        <taxon>Dikarya</taxon>
        <taxon>Basidiomycota</taxon>
        <taxon>Agaricomycotina</taxon>
        <taxon>Agaricomycetes</taxon>
        <taxon>Phallomycetidae</taxon>
        <taxon>Geastrales</taxon>
        <taxon>Sphaerobolaceae</taxon>
        <taxon>Sphaerobolus</taxon>
    </lineage>
</organism>
<dbReference type="HOGENOM" id="CLU_1397137_0_0_1"/>
<name>A0A0C9UQ16_SPHS4</name>
<dbReference type="Gene3D" id="3.80.10.10">
    <property type="entry name" value="Ribonuclease Inhibitor"/>
    <property type="match status" value="1"/>
</dbReference>
<evidence type="ECO:0000313" key="1">
    <source>
        <dbReference type="EMBL" id="KIJ27435.1"/>
    </source>
</evidence>
<evidence type="ECO:0000313" key="2">
    <source>
        <dbReference type="Proteomes" id="UP000054279"/>
    </source>
</evidence>